<accession>A0A182Y5M4</accession>
<evidence type="ECO:0000256" key="1">
    <source>
        <dbReference type="SAM" id="MobiDB-lite"/>
    </source>
</evidence>
<dbReference type="OMA" id="DHRRKAY"/>
<dbReference type="InterPro" id="IPR031722">
    <property type="entry name" value="Coilin_N"/>
</dbReference>
<feature type="region of interest" description="Disordered" evidence="1">
    <location>
        <begin position="208"/>
        <end position="244"/>
    </location>
</feature>
<organism evidence="3 4">
    <name type="scientific">Anopheles stephensi</name>
    <name type="common">Indo-Pakistan malaria mosquito</name>
    <dbReference type="NCBI Taxonomy" id="30069"/>
    <lineage>
        <taxon>Eukaryota</taxon>
        <taxon>Metazoa</taxon>
        <taxon>Ecdysozoa</taxon>
        <taxon>Arthropoda</taxon>
        <taxon>Hexapoda</taxon>
        <taxon>Insecta</taxon>
        <taxon>Pterygota</taxon>
        <taxon>Neoptera</taxon>
        <taxon>Endopterygota</taxon>
        <taxon>Diptera</taxon>
        <taxon>Nematocera</taxon>
        <taxon>Culicoidea</taxon>
        <taxon>Culicidae</taxon>
        <taxon>Anophelinae</taxon>
        <taxon>Anopheles</taxon>
    </lineage>
</organism>
<dbReference type="Proteomes" id="UP000076408">
    <property type="component" value="Unassembled WGS sequence"/>
</dbReference>
<protein>
    <submittedName>
        <fullName evidence="3">Coilin_N domain-containing protein</fullName>
    </submittedName>
</protein>
<evidence type="ECO:0000313" key="4">
    <source>
        <dbReference type="Proteomes" id="UP000076408"/>
    </source>
</evidence>
<feature type="compositionally biased region" description="Polar residues" evidence="1">
    <location>
        <begin position="272"/>
        <end position="282"/>
    </location>
</feature>
<feature type="domain" description="Coilin N-terminal" evidence="2">
    <location>
        <begin position="6"/>
        <end position="101"/>
    </location>
</feature>
<feature type="compositionally biased region" description="Basic residues" evidence="1">
    <location>
        <begin position="118"/>
        <end position="129"/>
    </location>
</feature>
<proteinExistence type="predicted"/>
<feature type="compositionally biased region" description="Polar residues" evidence="1">
    <location>
        <begin position="214"/>
        <end position="240"/>
    </location>
</feature>
<name>A0A182Y5M4_ANOST</name>
<dbReference type="AlphaFoldDB" id="A0A182Y5M4"/>
<keyword evidence="4" id="KW-1185">Reference proteome</keyword>
<sequence length="313" mass="34900">MKRYLLDLSELFTDHRRKAYIGYRPTWTTVASVIGSIRCTFNIQPDLYICSEDGIFYPEGESVELIEDEQVIKVLPKEHVAKEKTRSDDEPRKRRVSNLLQESSTYEDIEATLLSLPKPKRRRVRKRKTKQDSREEPAPSQTLPRTEEAKVQQPVSDTEHNNGHIRFSHQESQSSEGSKSSEEVELPYRNLNRTMKARVVRAVSSQALIDRSSRNGSDPSAATTASSNGKPANSEQTQPIITKPNIKARVVRATNGGSTVEVKQEQLEASAPEQSYQPQTTVADDTDVIEIDAPTHVNGEEATCGGTPATPAV</sequence>
<reference evidence="4" key="1">
    <citation type="journal article" date="2014" name="Genome Biol.">
        <title>Genome analysis of a major urban malaria vector mosquito, Anopheles stephensi.</title>
        <authorList>
            <person name="Jiang X."/>
            <person name="Peery A."/>
            <person name="Hall A.B."/>
            <person name="Sharma A."/>
            <person name="Chen X.G."/>
            <person name="Waterhouse R.M."/>
            <person name="Komissarov A."/>
            <person name="Riehle M.M."/>
            <person name="Shouche Y."/>
            <person name="Sharakhova M.V."/>
            <person name="Lawson D."/>
            <person name="Pakpour N."/>
            <person name="Arensburger P."/>
            <person name="Davidson V.L."/>
            <person name="Eiglmeier K."/>
            <person name="Emrich S."/>
            <person name="George P."/>
            <person name="Kennedy R.C."/>
            <person name="Mane S.P."/>
            <person name="Maslen G."/>
            <person name="Oringanje C."/>
            <person name="Qi Y."/>
            <person name="Settlage R."/>
            <person name="Tojo M."/>
            <person name="Tubio J.M."/>
            <person name="Unger M.F."/>
            <person name="Wang B."/>
            <person name="Vernick K.D."/>
            <person name="Ribeiro J.M."/>
            <person name="James A.A."/>
            <person name="Michel K."/>
            <person name="Riehle M.A."/>
            <person name="Luckhart S."/>
            <person name="Sharakhov I.V."/>
            <person name="Tu Z."/>
        </authorList>
    </citation>
    <scope>NUCLEOTIDE SEQUENCE [LARGE SCALE GENOMIC DNA]</scope>
    <source>
        <strain evidence="4">Indian</strain>
    </source>
</reference>
<evidence type="ECO:0000313" key="3">
    <source>
        <dbReference type="EnsemblMetazoa" id="ASTEI03760-PA"/>
    </source>
</evidence>
<dbReference type="EnsemblMetazoa" id="ASTEI03760-RA">
    <property type="protein sequence ID" value="ASTEI03760-PA"/>
    <property type="gene ID" value="ASTEI03760"/>
</dbReference>
<dbReference type="VEuPathDB" id="VectorBase:ASTEI20_043490"/>
<dbReference type="VEuPathDB" id="VectorBase:ASTE010773"/>
<feature type="region of interest" description="Disordered" evidence="1">
    <location>
        <begin position="112"/>
        <end position="184"/>
    </location>
</feature>
<dbReference type="Pfam" id="PF15862">
    <property type="entry name" value="Coilin_N"/>
    <property type="match status" value="1"/>
</dbReference>
<dbReference type="VEuPathDB" id="VectorBase:ASTEI03760"/>
<feature type="region of interest" description="Disordered" evidence="1">
    <location>
        <begin position="256"/>
        <end position="282"/>
    </location>
</feature>
<reference evidence="3" key="2">
    <citation type="submission" date="2020-05" db="UniProtKB">
        <authorList>
            <consortium name="EnsemblMetazoa"/>
        </authorList>
    </citation>
    <scope>IDENTIFICATION</scope>
    <source>
        <strain evidence="3">Indian</strain>
    </source>
</reference>
<evidence type="ECO:0000259" key="2">
    <source>
        <dbReference type="Pfam" id="PF15862"/>
    </source>
</evidence>